<evidence type="ECO:0000259" key="1">
    <source>
        <dbReference type="Pfam" id="PF00646"/>
    </source>
</evidence>
<dbReference type="InterPro" id="IPR017451">
    <property type="entry name" value="F-box-assoc_interact_dom"/>
</dbReference>
<evidence type="ECO:0000313" key="4">
    <source>
        <dbReference type="RefSeq" id="XP_021842402.2"/>
    </source>
</evidence>
<dbReference type="SUPFAM" id="SSF81383">
    <property type="entry name" value="F-box domain"/>
    <property type="match status" value="1"/>
</dbReference>
<dbReference type="Proteomes" id="UP000813463">
    <property type="component" value="Chromosome 2"/>
</dbReference>
<dbReference type="Gene3D" id="1.20.1280.50">
    <property type="match status" value="1"/>
</dbReference>
<evidence type="ECO:0000313" key="3">
    <source>
        <dbReference type="Proteomes" id="UP000813463"/>
    </source>
</evidence>
<dbReference type="InterPro" id="IPR050796">
    <property type="entry name" value="SCF_F-box_component"/>
</dbReference>
<dbReference type="KEGG" id="soe:110782515"/>
<reference evidence="3" key="1">
    <citation type="journal article" date="2021" name="Nat. Commun.">
        <title>Genomic analyses provide insights into spinach domestication and the genetic basis of agronomic traits.</title>
        <authorList>
            <person name="Cai X."/>
            <person name="Sun X."/>
            <person name="Xu C."/>
            <person name="Sun H."/>
            <person name="Wang X."/>
            <person name="Ge C."/>
            <person name="Zhang Z."/>
            <person name="Wang Q."/>
            <person name="Fei Z."/>
            <person name="Jiao C."/>
            <person name="Wang Q."/>
        </authorList>
    </citation>
    <scope>NUCLEOTIDE SEQUENCE [LARGE SCALE GENOMIC DNA]</scope>
    <source>
        <strain evidence="3">cv. Varoflay</strain>
    </source>
</reference>
<name>A0A9R0I4M6_SPIOL</name>
<gene>
    <name evidence="4" type="primary">LOC110782515</name>
</gene>
<dbReference type="AlphaFoldDB" id="A0A9R0I4M6"/>
<dbReference type="Gene3D" id="2.120.10.80">
    <property type="entry name" value="Kelch-type beta propeller"/>
    <property type="match status" value="1"/>
</dbReference>
<organism evidence="3 4">
    <name type="scientific">Spinacia oleracea</name>
    <name type="common">Spinach</name>
    <dbReference type="NCBI Taxonomy" id="3562"/>
    <lineage>
        <taxon>Eukaryota</taxon>
        <taxon>Viridiplantae</taxon>
        <taxon>Streptophyta</taxon>
        <taxon>Embryophyta</taxon>
        <taxon>Tracheophyta</taxon>
        <taxon>Spermatophyta</taxon>
        <taxon>Magnoliopsida</taxon>
        <taxon>eudicotyledons</taxon>
        <taxon>Gunneridae</taxon>
        <taxon>Pentapetalae</taxon>
        <taxon>Caryophyllales</taxon>
        <taxon>Chenopodiaceae</taxon>
        <taxon>Chenopodioideae</taxon>
        <taxon>Anserineae</taxon>
        <taxon>Spinacia</taxon>
    </lineage>
</organism>
<dbReference type="GeneID" id="110782515"/>
<dbReference type="PANTHER" id="PTHR31672">
    <property type="entry name" value="BNACNNG10540D PROTEIN"/>
    <property type="match status" value="1"/>
</dbReference>
<dbReference type="NCBIfam" id="TIGR01640">
    <property type="entry name" value="F_box_assoc_1"/>
    <property type="match status" value="1"/>
</dbReference>
<sequence>MKNQPTQSLIIPDDLIFEHILPRFPVKSLIGFKSVCKTWYNLISTIEFAKSQLQFSSSSPNFMISTFCSGRDGELYLLSYDEHNGNLKELVQLDTQFTNTMGKANLVGCCNGLVCLFFDDDAYCIEYFTVWNPATHKHRRIRPPSRERLCKCGFGYTIALDDYKIVAAFFSYGGDESSTQIWVFSLQIGKWKQIDFPEDDGFFTAGGILNGYFAGNSLYWAVYKSGGPFEKRIVCFDLVYEQLREIPIHVTVSSSSSYLDFNCFVIKGCLSLHFRRGDDNSYDVWVMKQQDDCNVNTWEKLLSMSYTVGHTDTYIPDTYILAFSPTGKCLVQHRQQLKLVDPSLEDVEHAQGIDFDGFLYPVKWHVESLISPISPFKTVQLYWHAWI</sequence>
<dbReference type="InterPro" id="IPR011043">
    <property type="entry name" value="Gal_Oxase/kelch_b-propeller"/>
</dbReference>
<dbReference type="Pfam" id="PF07734">
    <property type="entry name" value="FBA_1"/>
    <property type="match status" value="1"/>
</dbReference>
<feature type="domain" description="F-box associated beta-propeller type 1" evidence="2">
    <location>
        <begin position="103"/>
        <end position="305"/>
    </location>
</feature>
<keyword evidence="3" id="KW-1185">Reference proteome</keyword>
<dbReference type="Pfam" id="PF00646">
    <property type="entry name" value="F-box"/>
    <property type="match status" value="1"/>
</dbReference>
<dbReference type="CDD" id="cd22157">
    <property type="entry name" value="F-box_AtFBW1-like"/>
    <property type="match status" value="1"/>
</dbReference>
<dbReference type="PANTHER" id="PTHR31672:SF13">
    <property type="entry name" value="F-BOX PROTEIN CPR30-LIKE"/>
    <property type="match status" value="1"/>
</dbReference>
<protein>
    <submittedName>
        <fullName evidence="4">F-box/kelch-repeat protein At3g23880-like</fullName>
    </submittedName>
</protein>
<dbReference type="InterPro" id="IPR036047">
    <property type="entry name" value="F-box-like_dom_sf"/>
</dbReference>
<dbReference type="InterPro" id="IPR001810">
    <property type="entry name" value="F-box_dom"/>
</dbReference>
<dbReference type="SUPFAM" id="SSF50965">
    <property type="entry name" value="Galactose oxidase, central domain"/>
    <property type="match status" value="1"/>
</dbReference>
<dbReference type="InterPro" id="IPR006527">
    <property type="entry name" value="F-box-assoc_dom_typ1"/>
</dbReference>
<evidence type="ECO:0000259" key="2">
    <source>
        <dbReference type="Pfam" id="PF07734"/>
    </source>
</evidence>
<proteinExistence type="predicted"/>
<accession>A0A9R0I4M6</accession>
<dbReference type="RefSeq" id="XP_021842402.2">
    <property type="nucleotide sequence ID" value="XM_021986710.2"/>
</dbReference>
<reference evidence="4" key="2">
    <citation type="submission" date="2025-08" db="UniProtKB">
        <authorList>
            <consortium name="RefSeq"/>
        </authorList>
    </citation>
    <scope>IDENTIFICATION</scope>
    <source>
        <tissue evidence="4">Leaf</tissue>
    </source>
</reference>
<dbReference type="InterPro" id="IPR015915">
    <property type="entry name" value="Kelch-typ_b-propeller"/>
</dbReference>
<feature type="domain" description="F-box" evidence="1">
    <location>
        <begin position="12"/>
        <end position="48"/>
    </location>
</feature>